<keyword evidence="4" id="KW-0371">Homeobox</keyword>
<keyword evidence="3" id="KW-0238">DNA-binding</keyword>
<feature type="region of interest" description="Disordered" evidence="6">
    <location>
        <begin position="265"/>
        <end position="313"/>
    </location>
</feature>
<feature type="compositionally biased region" description="Polar residues" evidence="6">
    <location>
        <begin position="101"/>
        <end position="111"/>
    </location>
</feature>
<evidence type="ECO:0000256" key="4">
    <source>
        <dbReference type="ARBA" id="ARBA00023155"/>
    </source>
</evidence>
<evidence type="ECO:0000256" key="2">
    <source>
        <dbReference type="ARBA" id="ARBA00022473"/>
    </source>
</evidence>
<sequence length="362" mass="37929">MEEWSLARAWCPVGVRSLGGAGLIRCFLCPERMPNTKPGYRLCCFCFCGENTVWIVTQNSPQGPFISPAFPRGSRKNQECCAMYQGPPREVWFKNRRAKCRQQQQSGSGTKSRPAKKKSSPVRESSGSESSGQFTPPAVSSSASSSSSGSSASANPAAAAAAGLGGNPAVAVPSSLSTPAASSIWSPASISPGSAPASVSVPEPLAAPSNASCMQRSVAAGAASAAASYPMSYGQGGSYGQGYPAPSSSYFGGVDCSSYLAPMHSHHHPHQLSPMAPSSMAGHHHHHPHAHHPLSQSSGHHHHHHHHHHQGYGGSGLAFNSGDCLDYKEPGAAAASSAWKLNFNSPDCLDYKDQASWRFQVL</sequence>
<evidence type="ECO:0000256" key="6">
    <source>
        <dbReference type="SAM" id="MobiDB-lite"/>
    </source>
</evidence>
<protein>
    <recommendedName>
        <fullName evidence="7">Transcription factor Otx C-terminal domain-containing protein</fullName>
    </recommendedName>
</protein>
<dbReference type="Pfam" id="PF03529">
    <property type="entry name" value="TF_Otx"/>
    <property type="match status" value="1"/>
</dbReference>
<reference evidence="8" key="3">
    <citation type="submission" date="2025-09" db="UniProtKB">
        <authorList>
            <consortium name="Ensembl"/>
        </authorList>
    </citation>
    <scope>IDENTIFICATION</scope>
    <source>
        <strain evidence="8">breed Abyssinian</strain>
    </source>
</reference>
<dbReference type="Proteomes" id="UP000823872">
    <property type="component" value="Chromosome A3"/>
</dbReference>
<evidence type="ECO:0000313" key="9">
    <source>
        <dbReference type="Proteomes" id="UP000823872"/>
    </source>
</evidence>
<accession>A0ABI7VR64</accession>
<dbReference type="PRINTS" id="PR01255">
    <property type="entry name" value="OTXHOMEOBOX"/>
</dbReference>
<evidence type="ECO:0000256" key="1">
    <source>
        <dbReference type="ARBA" id="ARBA00004123"/>
    </source>
</evidence>
<feature type="compositionally biased region" description="Basic residues" evidence="6">
    <location>
        <begin position="299"/>
        <end position="310"/>
    </location>
</feature>
<dbReference type="PRINTS" id="PR01256">
    <property type="entry name" value="OTX1HOMEOBOX"/>
</dbReference>
<dbReference type="GeneTree" id="ENSGT00940000161234"/>
<feature type="compositionally biased region" description="Basic residues" evidence="6">
    <location>
        <begin position="282"/>
        <end position="292"/>
    </location>
</feature>
<evidence type="ECO:0000256" key="5">
    <source>
        <dbReference type="ARBA" id="ARBA00023242"/>
    </source>
</evidence>
<proteinExistence type="predicted"/>
<gene>
    <name evidence="8" type="primary">OTX1</name>
</gene>
<keyword evidence="5" id="KW-0539">Nucleus</keyword>
<keyword evidence="9" id="KW-1185">Reference proteome</keyword>
<dbReference type="InterPro" id="IPR013851">
    <property type="entry name" value="Otx_TF_C"/>
</dbReference>
<dbReference type="InterPro" id="IPR003026">
    <property type="entry name" value="Otx1_TF"/>
</dbReference>
<dbReference type="Ensembl" id="ENSFCTT00005001356.1">
    <property type="protein sequence ID" value="ENSFCTP00005000660.1"/>
    <property type="gene ID" value="ENSFCTG00005000516.1"/>
</dbReference>
<dbReference type="InterPro" id="IPR003025">
    <property type="entry name" value="Otx_TF"/>
</dbReference>
<keyword evidence="2" id="KW-0217">Developmental protein</keyword>
<evidence type="ECO:0000256" key="3">
    <source>
        <dbReference type="ARBA" id="ARBA00023125"/>
    </source>
</evidence>
<evidence type="ECO:0000259" key="7">
    <source>
        <dbReference type="Pfam" id="PF03529"/>
    </source>
</evidence>
<name>A0ABI7VR64_FELCA</name>
<evidence type="ECO:0000313" key="8">
    <source>
        <dbReference type="Ensembl" id="ENSFCTP00005000660.1"/>
    </source>
</evidence>
<reference evidence="8 9" key="1">
    <citation type="submission" date="2021-02" db="EMBL/GenBank/DDBJ databases">
        <title>Safari Cat Assemblies.</title>
        <authorList>
            <person name="Bredemeyer K.R."/>
            <person name="Murphy W.J."/>
        </authorList>
    </citation>
    <scope>NUCLEOTIDE SEQUENCE [LARGE SCALE GENOMIC DNA]</scope>
</reference>
<dbReference type="PANTHER" id="PTHR45793">
    <property type="entry name" value="HOMEOBOX PROTEIN"/>
    <property type="match status" value="1"/>
</dbReference>
<feature type="compositionally biased region" description="Low complexity" evidence="6">
    <location>
        <begin position="124"/>
        <end position="154"/>
    </location>
</feature>
<organism evidence="8 9">
    <name type="scientific">Felis catus</name>
    <name type="common">Cat</name>
    <name type="synonym">Felis silvestris catus</name>
    <dbReference type="NCBI Taxonomy" id="9685"/>
    <lineage>
        <taxon>Eukaryota</taxon>
        <taxon>Metazoa</taxon>
        <taxon>Chordata</taxon>
        <taxon>Craniata</taxon>
        <taxon>Vertebrata</taxon>
        <taxon>Euteleostomi</taxon>
        <taxon>Mammalia</taxon>
        <taxon>Eutheria</taxon>
        <taxon>Laurasiatheria</taxon>
        <taxon>Carnivora</taxon>
        <taxon>Feliformia</taxon>
        <taxon>Felidae</taxon>
        <taxon>Felinae</taxon>
        <taxon>Felis</taxon>
    </lineage>
</organism>
<feature type="domain" description="Transcription factor Otx C-terminal" evidence="7">
    <location>
        <begin position="186"/>
        <end position="287"/>
    </location>
</feature>
<comment type="subcellular location">
    <subcellularLocation>
        <location evidence="1">Nucleus</location>
    </subcellularLocation>
</comment>
<feature type="region of interest" description="Disordered" evidence="6">
    <location>
        <begin position="97"/>
        <end position="154"/>
    </location>
</feature>
<dbReference type="PANTHER" id="PTHR45793:SF9">
    <property type="entry name" value="HOMEOBOX PROTEIN OTX1"/>
    <property type="match status" value="1"/>
</dbReference>
<reference evidence="8" key="2">
    <citation type="submission" date="2025-08" db="UniProtKB">
        <authorList>
            <consortium name="Ensembl"/>
        </authorList>
    </citation>
    <scope>IDENTIFICATION</scope>
    <source>
        <strain evidence="8">breed Abyssinian</strain>
    </source>
</reference>